<dbReference type="Gene3D" id="3.40.50.410">
    <property type="entry name" value="von Willebrand factor, type A domain"/>
    <property type="match status" value="1"/>
</dbReference>
<feature type="region of interest" description="Disordered" evidence="1">
    <location>
        <begin position="149"/>
        <end position="172"/>
    </location>
</feature>
<protein>
    <submittedName>
        <fullName evidence="2">VWA domain-containing protein</fullName>
    </submittedName>
</protein>
<evidence type="ECO:0000256" key="1">
    <source>
        <dbReference type="SAM" id="MobiDB-lite"/>
    </source>
</evidence>
<dbReference type="SUPFAM" id="SSF53300">
    <property type="entry name" value="vWA-like"/>
    <property type="match status" value="1"/>
</dbReference>
<dbReference type="PANTHER" id="PTHR39338">
    <property type="entry name" value="BLL5662 PROTEIN-RELATED"/>
    <property type="match status" value="1"/>
</dbReference>
<dbReference type="AlphaFoldDB" id="A0ABD5UA78"/>
<dbReference type="Pfam" id="PF05762">
    <property type="entry name" value="VWA_CoxE"/>
    <property type="match status" value="1"/>
</dbReference>
<dbReference type="CDD" id="cd00198">
    <property type="entry name" value="vWFA"/>
    <property type="match status" value="1"/>
</dbReference>
<feature type="region of interest" description="Disordered" evidence="1">
    <location>
        <begin position="86"/>
        <end position="116"/>
    </location>
</feature>
<dbReference type="EMBL" id="JBHSXM010000001">
    <property type="protein sequence ID" value="MFC6835111.1"/>
    <property type="molecule type" value="Genomic_DNA"/>
</dbReference>
<sequence>MSDVPDFAAARDHVREELVRFLRSLRRAGVPVPANRGTTAARALVEVGFDDEATARAALRACLVSDPDDVPTFDRQFPEFWRRLTAGLAPGGPAPRREGPKGALAPLGGDPAEGEEVALDTRDAPDAGDDESDDRAWETTGTLGAVVSRSGDEADREATEAAWYSPTGSRTSVEGAVDEGRALAAAVDEVAEGVATLRGRRWRPGGDDRAHVRRALRSSFATGGTVVSLPRRERPPSEVRALWLVDVSRSVLDTVDRSFLLGVLRRARAEWRDSRVVFFDEDAREVSAAFDEPTATAALDALDRAAVEWGGGTRIGGSLATLRESHPDAVDGRTVVFVVSDGLEMGRVEVLERELARLARRAAAVLWLNPLASSPSYEPTARGMATALPFVDGLFAFGTPDDLAEVGRQLRRNGAGGRIGYEYDPRRGGSDTPSPLA</sequence>
<proteinExistence type="predicted"/>
<evidence type="ECO:0000313" key="2">
    <source>
        <dbReference type="EMBL" id="MFC6835111.1"/>
    </source>
</evidence>
<gene>
    <name evidence="2" type="ORF">ACFQHK_01145</name>
</gene>
<dbReference type="InterPro" id="IPR036465">
    <property type="entry name" value="vWFA_dom_sf"/>
</dbReference>
<dbReference type="RefSeq" id="WP_304446819.1">
    <property type="nucleotide sequence ID" value="NZ_JARRAH010000001.1"/>
</dbReference>
<keyword evidence="3" id="KW-1185">Reference proteome</keyword>
<feature type="compositionally biased region" description="Basic and acidic residues" evidence="1">
    <location>
        <begin position="150"/>
        <end position="159"/>
    </location>
</feature>
<name>A0ABD5UA78_9EURY</name>
<dbReference type="Proteomes" id="UP001596406">
    <property type="component" value="Unassembled WGS sequence"/>
</dbReference>
<organism evidence="2 3">
    <name type="scientific">Halomarina ordinaria</name>
    <dbReference type="NCBI Taxonomy" id="3033939"/>
    <lineage>
        <taxon>Archaea</taxon>
        <taxon>Methanobacteriati</taxon>
        <taxon>Methanobacteriota</taxon>
        <taxon>Stenosarchaea group</taxon>
        <taxon>Halobacteria</taxon>
        <taxon>Halobacteriales</taxon>
        <taxon>Natronomonadaceae</taxon>
        <taxon>Halomarina</taxon>
    </lineage>
</organism>
<evidence type="ECO:0000313" key="3">
    <source>
        <dbReference type="Proteomes" id="UP001596406"/>
    </source>
</evidence>
<dbReference type="PANTHER" id="PTHR39338:SF6">
    <property type="entry name" value="BLL5662 PROTEIN"/>
    <property type="match status" value="1"/>
</dbReference>
<feature type="region of interest" description="Disordered" evidence="1">
    <location>
        <begin position="415"/>
        <end position="437"/>
    </location>
</feature>
<reference evidence="2 3" key="1">
    <citation type="journal article" date="2019" name="Int. J. Syst. Evol. Microbiol.">
        <title>The Global Catalogue of Microorganisms (GCM) 10K type strain sequencing project: providing services to taxonomists for standard genome sequencing and annotation.</title>
        <authorList>
            <consortium name="The Broad Institute Genomics Platform"/>
            <consortium name="The Broad Institute Genome Sequencing Center for Infectious Disease"/>
            <person name="Wu L."/>
            <person name="Ma J."/>
        </authorList>
    </citation>
    <scope>NUCLEOTIDE SEQUENCE [LARGE SCALE GENOMIC DNA]</scope>
    <source>
        <strain evidence="2 3">PSRA2</strain>
    </source>
</reference>
<comment type="caution">
    <text evidence="2">The sequence shown here is derived from an EMBL/GenBank/DDBJ whole genome shotgun (WGS) entry which is preliminary data.</text>
</comment>
<accession>A0ABD5UA78</accession>
<dbReference type="InterPro" id="IPR008912">
    <property type="entry name" value="Uncharacterised_CoxE"/>
</dbReference>